<evidence type="ECO:0000256" key="1">
    <source>
        <dbReference type="ARBA" id="ARBA00004123"/>
    </source>
</evidence>
<reference evidence="9 10" key="1">
    <citation type="journal article" date="2018" name="PLoS Genet.">
        <title>Population sequencing reveals clonal diversity and ancestral inbreeding in the grapevine cultivar Chardonnay.</title>
        <authorList>
            <person name="Roach M.J."/>
            <person name="Johnson D.L."/>
            <person name="Bohlmann J."/>
            <person name="van Vuuren H.J."/>
            <person name="Jones S.J."/>
            <person name="Pretorius I.S."/>
            <person name="Schmidt S.A."/>
            <person name="Borneman A.R."/>
        </authorList>
    </citation>
    <scope>NUCLEOTIDE SEQUENCE [LARGE SCALE GENOMIC DNA]</scope>
    <source>
        <strain evidence="10">cv. Chardonnay</strain>
        <tissue evidence="9">Leaf</tissue>
    </source>
</reference>
<dbReference type="SMART" id="SM00913">
    <property type="entry name" value="IBN_N"/>
    <property type="match status" value="1"/>
</dbReference>
<evidence type="ECO:0000256" key="3">
    <source>
        <dbReference type="ARBA" id="ARBA00022448"/>
    </source>
</evidence>
<dbReference type="Pfam" id="PF03810">
    <property type="entry name" value="IBN_N"/>
    <property type="match status" value="1"/>
</dbReference>
<comment type="caution">
    <text evidence="9">The sequence shown here is derived from an EMBL/GenBank/DDBJ whole genome shotgun (WGS) entry which is preliminary data.</text>
</comment>
<evidence type="ECO:0000313" key="9">
    <source>
        <dbReference type="EMBL" id="RVX04524.1"/>
    </source>
</evidence>
<protein>
    <submittedName>
        <fullName evidence="9">Importin subunit beta-4</fullName>
    </submittedName>
</protein>
<dbReference type="Proteomes" id="UP000288805">
    <property type="component" value="Unassembled WGS sequence"/>
</dbReference>
<dbReference type="SUPFAM" id="SSF48371">
    <property type="entry name" value="ARM repeat"/>
    <property type="match status" value="1"/>
</dbReference>
<dbReference type="PROSITE" id="PS50166">
    <property type="entry name" value="IMPORTIN_B_NT"/>
    <property type="match status" value="1"/>
</dbReference>
<dbReference type="InterPro" id="IPR016024">
    <property type="entry name" value="ARM-type_fold"/>
</dbReference>
<keyword evidence="6" id="KW-0653">Protein transport</keyword>
<proteinExistence type="predicted"/>
<gene>
    <name evidence="9" type="primary">KAP123</name>
    <name evidence="9" type="ORF">CK203_023450</name>
</gene>
<dbReference type="GO" id="GO:0005737">
    <property type="term" value="C:cytoplasm"/>
    <property type="evidence" value="ECO:0007669"/>
    <property type="project" value="UniProtKB-SubCell"/>
</dbReference>
<dbReference type="OrthoDB" id="7862313at2759"/>
<keyword evidence="3" id="KW-0813">Transport</keyword>
<dbReference type="GO" id="GO:0006606">
    <property type="term" value="P:protein import into nucleus"/>
    <property type="evidence" value="ECO:0007669"/>
    <property type="project" value="InterPro"/>
</dbReference>
<comment type="subcellular location">
    <subcellularLocation>
        <location evidence="2">Cytoplasm</location>
    </subcellularLocation>
    <subcellularLocation>
        <location evidence="1">Nucleus</location>
    </subcellularLocation>
</comment>
<keyword evidence="5" id="KW-0677">Repeat</keyword>
<dbReference type="InterPro" id="IPR057672">
    <property type="entry name" value="TPR_IPO4/5"/>
</dbReference>
<evidence type="ECO:0000256" key="6">
    <source>
        <dbReference type="ARBA" id="ARBA00022927"/>
    </source>
</evidence>
<dbReference type="EMBL" id="QGNW01000060">
    <property type="protein sequence ID" value="RVX04524.1"/>
    <property type="molecule type" value="Genomic_DNA"/>
</dbReference>
<organism evidence="9 10">
    <name type="scientific">Vitis vinifera</name>
    <name type="common">Grape</name>
    <dbReference type="NCBI Taxonomy" id="29760"/>
    <lineage>
        <taxon>Eukaryota</taxon>
        <taxon>Viridiplantae</taxon>
        <taxon>Streptophyta</taxon>
        <taxon>Embryophyta</taxon>
        <taxon>Tracheophyta</taxon>
        <taxon>Spermatophyta</taxon>
        <taxon>Magnoliopsida</taxon>
        <taxon>eudicotyledons</taxon>
        <taxon>Gunneridae</taxon>
        <taxon>Pentapetalae</taxon>
        <taxon>rosids</taxon>
        <taxon>Vitales</taxon>
        <taxon>Vitaceae</taxon>
        <taxon>Viteae</taxon>
        <taxon>Vitis</taxon>
    </lineage>
</organism>
<dbReference type="AlphaFoldDB" id="A0A438J6E2"/>
<dbReference type="InterPro" id="IPR011989">
    <property type="entry name" value="ARM-like"/>
</dbReference>
<evidence type="ECO:0000259" key="8">
    <source>
        <dbReference type="PROSITE" id="PS50166"/>
    </source>
</evidence>
<dbReference type="Gene3D" id="1.25.10.10">
    <property type="entry name" value="Leucine-rich Repeat Variant"/>
    <property type="match status" value="1"/>
</dbReference>
<dbReference type="InterPro" id="IPR040122">
    <property type="entry name" value="Importin_beta"/>
</dbReference>
<evidence type="ECO:0000256" key="4">
    <source>
        <dbReference type="ARBA" id="ARBA00022490"/>
    </source>
</evidence>
<keyword evidence="7" id="KW-0539">Nucleus</keyword>
<dbReference type="PANTHER" id="PTHR10527">
    <property type="entry name" value="IMPORTIN BETA"/>
    <property type="match status" value="1"/>
</dbReference>
<evidence type="ECO:0000256" key="2">
    <source>
        <dbReference type="ARBA" id="ARBA00004496"/>
    </source>
</evidence>
<sequence length="251" mass="27869">MAQSLELLLIQFLMPDNDARRQAEEQIKRLAKDPQVIPALIHHLRTAKTPNVRQLSAVLLRKKITGHWAKLSPQLRHLVKQSLIESITMEHSPPVRRASANVVSIVAKYAVPAGEWPDLLPFLFQCSQSAQEDHREVALILFSSLTETIGIAFRPHFADLQALLLKCLQDETSNRVRVAALKAVGSFLEFTQDGAEVALLVFINFFTSSIENLVTMLLIKVGSLPQGDPLSEEDGLLVPQVAPAKAVETYK</sequence>
<dbReference type="GO" id="GO:0031267">
    <property type="term" value="F:small GTPase binding"/>
    <property type="evidence" value="ECO:0007669"/>
    <property type="project" value="InterPro"/>
</dbReference>
<evidence type="ECO:0000313" key="10">
    <source>
        <dbReference type="Proteomes" id="UP000288805"/>
    </source>
</evidence>
<dbReference type="InterPro" id="IPR001494">
    <property type="entry name" value="Importin-beta_N"/>
</dbReference>
<keyword evidence="4" id="KW-0963">Cytoplasm</keyword>
<evidence type="ECO:0000256" key="5">
    <source>
        <dbReference type="ARBA" id="ARBA00022737"/>
    </source>
</evidence>
<accession>A0A438J6E2</accession>
<name>A0A438J6E2_VITVI</name>
<evidence type="ECO:0000256" key="7">
    <source>
        <dbReference type="ARBA" id="ARBA00023242"/>
    </source>
</evidence>
<dbReference type="Pfam" id="PF25780">
    <property type="entry name" value="TPR_IPO5"/>
    <property type="match status" value="1"/>
</dbReference>
<feature type="domain" description="Importin N-terminal" evidence="8">
    <location>
        <begin position="23"/>
        <end position="89"/>
    </location>
</feature>